<evidence type="ECO:0000313" key="2">
    <source>
        <dbReference type="EMBL" id="KAA0197597.1"/>
    </source>
</evidence>
<feature type="region of interest" description="Disordered" evidence="1">
    <location>
        <begin position="1"/>
        <end position="94"/>
    </location>
</feature>
<feature type="compositionally biased region" description="Basic and acidic residues" evidence="1">
    <location>
        <begin position="255"/>
        <end position="277"/>
    </location>
</feature>
<dbReference type="OrthoDB" id="6262291at2759"/>
<gene>
    <name evidence="2" type="ORF">FBUS_08551</name>
</gene>
<feature type="compositionally biased region" description="Basic residues" evidence="1">
    <location>
        <begin position="44"/>
        <end position="54"/>
    </location>
</feature>
<feature type="compositionally biased region" description="Basic and acidic residues" evidence="1">
    <location>
        <begin position="1"/>
        <end position="14"/>
    </location>
</feature>
<name>A0A8E0S0Z5_9TREM</name>
<feature type="compositionally biased region" description="Basic and acidic residues" evidence="1">
    <location>
        <begin position="74"/>
        <end position="90"/>
    </location>
</feature>
<dbReference type="EMBL" id="LUCM01002282">
    <property type="protein sequence ID" value="KAA0197597.1"/>
    <property type="molecule type" value="Genomic_DNA"/>
</dbReference>
<keyword evidence="3" id="KW-1185">Reference proteome</keyword>
<comment type="caution">
    <text evidence="2">The sequence shown here is derived from an EMBL/GenBank/DDBJ whole genome shotgun (WGS) entry which is preliminary data.</text>
</comment>
<accession>A0A8E0S0Z5</accession>
<dbReference type="Proteomes" id="UP000728185">
    <property type="component" value="Unassembled WGS sequence"/>
</dbReference>
<feature type="compositionally biased region" description="Polar residues" evidence="1">
    <location>
        <begin position="56"/>
        <end position="73"/>
    </location>
</feature>
<evidence type="ECO:0000256" key="1">
    <source>
        <dbReference type="SAM" id="MobiDB-lite"/>
    </source>
</evidence>
<organism evidence="2 3">
    <name type="scientific">Fasciolopsis buskii</name>
    <dbReference type="NCBI Taxonomy" id="27845"/>
    <lineage>
        <taxon>Eukaryota</taxon>
        <taxon>Metazoa</taxon>
        <taxon>Spiralia</taxon>
        <taxon>Lophotrochozoa</taxon>
        <taxon>Platyhelminthes</taxon>
        <taxon>Trematoda</taxon>
        <taxon>Digenea</taxon>
        <taxon>Plagiorchiida</taxon>
        <taxon>Echinostomata</taxon>
        <taxon>Echinostomatoidea</taxon>
        <taxon>Fasciolidae</taxon>
        <taxon>Fasciolopsis</taxon>
    </lineage>
</organism>
<evidence type="ECO:0000313" key="3">
    <source>
        <dbReference type="Proteomes" id="UP000728185"/>
    </source>
</evidence>
<feature type="region of interest" description="Disordered" evidence="1">
    <location>
        <begin position="255"/>
        <end position="285"/>
    </location>
</feature>
<evidence type="ECO:0008006" key="4">
    <source>
        <dbReference type="Google" id="ProtNLM"/>
    </source>
</evidence>
<sequence length="285" mass="33005">MTDWTVLRDPKLDSTDSPANGQEEESSPRLRQRTTNANGEKSPRKPVPRKKRASSARNDLSSATAKLNDTNTTKAREGSVNRPDSGRHDVAILPNRKMRPGVMKANRPQSSQISYSGLTWLDNSTDSGDFQGETDAEVNQNTDATTLRAIVYKNWYRRHLHSAQMNRISSLKQEVLDTKAQREEMDKNKSNDQAFEAWRVQKRAYFRDQIRKKRKQEEERQKKLLESNERKLSSSKAFEVWKSQKDSELRKQYRESLNKEKTVQETKAQQEAEKRAQSEQAFTAW</sequence>
<reference evidence="2" key="1">
    <citation type="submission" date="2019-05" db="EMBL/GenBank/DDBJ databases">
        <title>Annotation for the trematode Fasciolopsis buski.</title>
        <authorList>
            <person name="Choi Y.-J."/>
        </authorList>
    </citation>
    <scope>NUCLEOTIDE SEQUENCE</scope>
    <source>
        <strain evidence="2">HT</strain>
        <tissue evidence="2">Whole worm</tissue>
    </source>
</reference>
<feature type="compositionally biased region" description="Basic and acidic residues" evidence="1">
    <location>
        <begin position="213"/>
        <end position="232"/>
    </location>
</feature>
<dbReference type="PANTHER" id="PTHR14739">
    <property type="entry name" value="MICROTUBULE-ASSOCIATED PROTEIN 9"/>
    <property type="match status" value="1"/>
</dbReference>
<dbReference type="GO" id="GO:0000281">
    <property type="term" value="P:mitotic cytokinesis"/>
    <property type="evidence" value="ECO:0007669"/>
    <property type="project" value="InterPro"/>
</dbReference>
<dbReference type="GO" id="GO:0000235">
    <property type="term" value="C:astral microtubule"/>
    <property type="evidence" value="ECO:0007669"/>
    <property type="project" value="TreeGrafter"/>
</dbReference>
<dbReference type="AlphaFoldDB" id="A0A8E0S0Z5"/>
<dbReference type="PANTHER" id="PTHR14739:SF9">
    <property type="entry name" value="MICROTUBULE-ASSOCIATED PROTEIN 9"/>
    <property type="match status" value="1"/>
</dbReference>
<dbReference type="GO" id="GO:1902412">
    <property type="term" value="P:regulation of mitotic cytokinesis"/>
    <property type="evidence" value="ECO:0007669"/>
    <property type="project" value="TreeGrafter"/>
</dbReference>
<feature type="region of interest" description="Disordered" evidence="1">
    <location>
        <begin position="213"/>
        <end position="237"/>
    </location>
</feature>
<dbReference type="InterPro" id="IPR026106">
    <property type="entry name" value="MAP9"/>
</dbReference>
<protein>
    <recommendedName>
        <fullName evidence="4">Microtubule-associated protein 9</fullName>
    </recommendedName>
</protein>
<dbReference type="GO" id="GO:0090307">
    <property type="term" value="P:mitotic spindle assembly"/>
    <property type="evidence" value="ECO:0007669"/>
    <property type="project" value="TreeGrafter"/>
</dbReference>
<proteinExistence type="predicted"/>
<dbReference type="GO" id="GO:0008017">
    <property type="term" value="F:microtubule binding"/>
    <property type="evidence" value="ECO:0007669"/>
    <property type="project" value="TreeGrafter"/>
</dbReference>